<evidence type="ECO:0000256" key="1">
    <source>
        <dbReference type="ARBA" id="ARBA00008007"/>
    </source>
</evidence>
<name>A0A7C8BPT7_9ACTN</name>
<dbReference type="Gene3D" id="3.40.50.2020">
    <property type="match status" value="1"/>
</dbReference>
<dbReference type="InterPro" id="IPR051910">
    <property type="entry name" value="ComF/GntX_DNA_util-trans"/>
</dbReference>
<evidence type="ECO:0000259" key="3">
    <source>
        <dbReference type="Pfam" id="PF00156"/>
    </source>
</evidence>
<evidence type="ECO:0000256" key="2">
    <source>
        <dbReference type="SAM" id="MobiDB-lite"/>
    </source>
</evidence>
<dbReference type="SUPFAM" id="SSF53271">
    <property type="entry name" value="PRTase-like"/>
    <property type="match status" value="1"/>
</dbReference>
<comment type="similarity">
    <text evidence="1">Belongs to the ComF/GntX family.</text>
</comment>
<dbReference type="CDD" id="cd06223">
    <property type="entry name" value="PRTases_typeI"/>
    <property type="match status" value="1"/>
</dbReference>
<protein>
    <submittedName>
        <fullName evidence="5">ComF family protein</fullName>
    </submittedName>
</protein>
<feature type="compositionally biased region" description="Basic residues" evidence="2">
    <location>
        <begin position="52"/>
        <end position="61"/>
    </location>
</feature>
<dbReference type="PANTHER" id="PTHR47505">
    <property type="entry name" value="DNA UTILIZATION PROTEIN YHGH"/>
    <property type="match status" value="1"/>
</dbReference>
<dbReference type="PANTHER" id="PTHR47505:SF1">
    <property type="entry name" value="DNA UTILIZATION PROTEIN YHGH"/>
    <property type="match status" value="1"/>
</dbReference>
<proteinExistence type="inferred from homology"/>
<feature type="compositionally biased region" description="Low complexity" evidence="2">
    <location>
        <begin position="14"/>
        <end position="33"/>
    </location>
</feature>
<reference evidence="5 6" key="1">
    <citation type="submission" date="2019-09" db="EMBL/GenBank/DDBJ databases">
        <title>Whole genome shotgun sequencing (WGS) of Ellagibacter isourolithinifaciens DSM 104140(T) and Adlercreutzia muris DSM 29508(T).</title>
        <authorList>
            <person name="Stoll D.A."/>
            <person name="Danylec N."/>
            <person name="Huch M."/>
        </authorList>
    </citation>
    <scope>NUCLEOTIDE SEQUENCE [LARGE SCALE GENOMIC DNA]</scope>
    <source>
        <strain evidence="5 6">DSM 29508</strain>
    </source>
</reference>
<accession>A0A7C8BPT7</accession>
<dbReference type="AlphaFoldDB" id="A0A7C8BPT7"/>
<keyword evidence="6" id="KW-1185">Reference proteome</keyword>
<feature type="domain" description="Phosphoribosyltransferase" evidence="3">
    <location>
        <begin position="276"/>
        <end position="310"/>
    </location>
</feature>
<evidence type="ECO:0000313" key="5">
    <source>
        <dbReference type="EMBL" id="KAB1640294.1"/>
    </source>
</evidence>
<gene>
    <name evidence="5" type="ORF">F8D48_10545</name>
</gene>
<dbReference type="Pfam" id="PF18912">
    <property type="entry name" value="DZR_2"/>
    <property type="match status" value="1"/>
</dbReference>
<comment type="caution">
    <text evidence="5">The sequence shown here is derived from an EMBL/GenBank/DDBJ whole genome shotgun (WGS) entry which is preliminary data.</text>
</comment>
<evidence type="ECO:0000313" key="6">
    <source>
        <dbReference type="Proteomes" id="UP000479639"/>
    </source>
</evidence>
<dbReference type="InterPro" id="IPR000836">
    <property type="entry name" value="PRTase_dom"/>
</dbReference>
<dbReference type="Proteomes" id="UP000479639">
    <property type="component" value="Unassembled WGS sequence"/>
</dbReference>
<feature type="domain" description="Double zinc ribbon" evidence="4">
    <location>
        <begin position="88"/>
        <end position="137"/>
    </location>
</feature>
<dbReference type="Pfam" id="PF00156">
    <property type="entry name" value="Pribosyltran"/>
    <property type="match status" value="1"/>
</dbReference>
<evidence type="ECO:0000259" key="4">
    <source>
        <dbReference type="Pfam" id="PF18912"/>
    </source>
</evidence>
<dbReference type="InterPro" id="IPR044005">
    <property type="entry name" value="DZR_2"/>
</dbReference>
<dbReference type="InterPro" id="IPR029057">
    <property type="entry name" value="PRTase-like"/>
</dbReference>
<dbReference type="EMBL" id="WAJS01000045">
    <property type="protein sequence ID" value="KAB1640294.1"/>
    <property type="molecule type" value="Genomic_DNA"/>
</dbReference>
<feature type="region of interest" description="Disordered" evidence="2">
    <location>
        <begin position="1"/>
        <end position="77"/>
    </location>
</feature>
<organism evidence="5 6">
    <name type="scientific">Adlercreutzia muris</name>
    <dbReference type="NCBI Taxonomy" id="1796610"/>
    <lineage>
        <taxon>Bacteria</taxon>
        <taxon>Bacillati</taxon>
        <taxon>Actinomycetota</taxon>
        <taxon>Coriobacteriia</taxon>
        <taxon>Eggerthellales</taxon>
        <taxon>Eggerthellaceae</taxon>
        <taxon>Adlercreutzia</taxon>
    </lineage>
</organism>
<sequence length="312" mass="34126">METKAEQLPLFTLAADPPAAPAIPYRAGRPAPRGRQERAGALQSPGEERGTQRHRRRRRAAPQRQREQPPSATAGHHLRQRAFEVFAETLFPTRCALCDAPGTVLCDRCARRLPYIDATLACPRCGAPYGRVQCTECNPVLMAPFGCKEPPWDGAVSALVLTEAARRVVTVYKDQGERGLARPMAAIMGRYLPPAWLADEPAVAFVPATPGARRRRGFDHAELLARELSWIIGAEWAPLLAAPRRLDQRRLSRTARIQNMRASMRALPGATIPPAIILVDDVCTTGSTLMAAVEALREGGAHTVYCATFART</sequence>